<dbReference type="EMBL" id="BOMM01000075">
    <property type="protein sequence ID" value="GIE15977.1"/>
    <property type="molecule type" value="Genomic_DNA"/>
</dbReference>
<name>A0A919MQ51_9ACTN</name>
<comment type="caution">
    <text evidence="1">The sequence shown here is derived from an EMBL/GenBank/DDBJ whole genome shotgun (WGS) entry which is preliminary data.</text>
</comment>
<protein>
    <submittedName>
        <fullName evidence="1">Uncharacterized protein</fullName>
    </submittedName>
</protein>
<reference evidence="1" key="1">
    <citation type="submission" date="2021-01" db="EMBL/GenBank/DDBJ databases">
        <title>Whole genome shotgun sequence of Actinoplanes ferrugineus NBRC 15555.</title>
        <authorList>
            <person name="Komaki H."/>
            <person name="Tamura T."/>
        </authorList>
    </citation>
    <scope>NUCLEOTIDE SEQUENCE</scope>
    <source>
        <strain evidence="1">NBRC 15555</strain>
    </source>
</reference>
<sequence>MPGPLIFLDVDGPLIPFRARSFGPVEHENPLVERLDPADGGRLLALGGALVWATTWMDDANEVIAPILAGSRRTVRGGRCCIGSTRGSAWPVATSR</sequence>
<keyword evidence="2" id="KW-1185">Reference proteome</keyword>
<gene>
    <name evidence="1" type="ORF">Afe05nite_78170</name>
</gene>
<accession>A0A919MQ51</accession>
<proteinExistence type="predicted"/>
<evidence type="ECO:0000313" key="2">
    <source>
        <dbReference type="Proteomes" id="UP000598174"/>
    </source>
</evidence>
<organism evidence="1 2">
    <name type="scientific">Paractinoplanes ferrugineus</name>
    <dbReference type="NCBI Taxonomy" id="113564"/>
    <lineage>
        <taxon>Bacteria</taxon>
        <taxon>Bacillati</taxon>
        <taxon>Actinomycetota</taxon>
        <taxon>Actinomycetes</taxon>
        <taxon>Micromonosporales</taxon>
        <taxon>Micromonosporaceae</taxon>
        <taxon>Paractinoplanes</taxon>
    </lineage>
</organism>
<dbReference type="Proteomes" id="UP000598174">
    <property type="component" value="Unassembled WGS sequence"/>
</dbReference>
<dbReference type="AlphaFoldDB" id="A0A919MQ51"/>
<evidence type="ECO:0000313" key="1">
    <source>
        <dbReference type="EMBL" id="GIE15977.1"/>
    </source>
</evidence>